<proteinExistence type="predicted"/>
<dbReference type="KEGG" id="kak:Kalk_12050"/>
<dbReference type="EMBL" id="CP022684">
    <property type="protein sequence ID" value="AUM13112.1"/>
    <property type="molecule type" value="Genomic_DNA"/>
</dbReference>
<dbReference type="RefSeq" id="WP_101894491.1">
    <property type="nucleotide sequence ID" value="NZ_CP022684.1"/>
</dbReference>
<protein>
    <submittedName>
        <fullName evidence="2">Uncharacterized protein</fullName>
    </submittedName>
</protein>
<evidence type="ECO:0000313" key="3">
    <source>
        <dbReference type="Proteomes" id="UP000235116"/>
    </source>
</evidence>
<gene>
    <name evidence="2" type="ORF">Kalk_12050</name>
</gene>
<feature type="region of interest" description="Disordered" evidence="1">
    <location>
        <begin position="428"/>
        <end position="470"/>
    </location>
</feature>
<sequence>MSEILFQPLGDPIAAGESLEHIADIDPRMTRTHYFDGRLLTAEDLERDQIYLDQRLREIGKVLGHGIINGLDLNFDPFSGLLTLQPGQAMTSLGRVLQLNTQLMVSLGDRALISQLNASQYRKFNRALYAVVLRYVDVATDLAEVFPTDLASKRGADYALVTESVQMGLVPLPVPLVQQNPLQLRASLMREFLGNELADALIPEDSVALGVIAIQNDTPQWLDSQLLRQPLRKEIGAADRQADLSRQYEALLADVFTHRASGSLNNQFAAADYFSLLPPVGTVPKDAVDAVNGHQGYFPEHFNVHIAPIRLSDVELIKAESLLLPNIDLSSTESTDIVVLAPLSNADYGRYGAQLERGYNPINRRLPQMDLLRLKLYPVHPVHALDTDANVWQNIWDTLADGQLLYVRRPVRAAETAVSGIVLALGTTVPEPTPPAPIPPPPTDNTETDTETEPVPVPTPTPTPSDPGSLIESEDNVFLRFVNFKRLAEIRPAEDNLSREALERLMNQHGENARTVQQITEFLLLTDRHYNPVIWPTVQILVERDAMAPLLERLRQVEEHPAAVGKTVLDAASQQGLPNALQGDWERLIERVNS</sequence>
<dbReference type="AlphaFoldDB" id="A0A2K9LLF1"/>
<keyword evidence="3" id="KW-1185">Reference proteome</keyword>
<dbReference type="Proteomes" id="UP000235116">
    <property type="component" value="Chromosome"/>
</dbReference>
<organism evidence="2 3">
    <name type="scientific">Ketobacter alkanivorans</name>
    <dbReference type="NCBI Taxonomy" id="1917421"/>
    <lineage>
        <taxon>Bacteria</taxon>
        <taxon>Pseudomonadati</taxon>
        <taxon>Pseudomonadota</taxon>
        <taxon>Gammaproteobacteria</taxon>
        <taxon>Pseudomonadales</taxon>
        <taxon>Ketobacteraceae</taxon>
        <taxon>Ketobacter</taxon>
    </lineage>
</organism>
<dbReference type="OrthoDB" id="5182296at2"/>
<name>A0A2K9LLF1_9GAMM</name>
<reference evidence="3" key="1">
    <citation type="submission" date="2017-08" db="EMBL/GenBank/DDBJ databases">
        <title>Direct submision.</title>
        <authorList>
            <person name="Kim S.-J."/>
            <person name="Rhee S.-K."/>
        </authorList>
    </citation>
    <scope>NUCLEOTIDE SEQUENCE [LARGE SCALE GENOMIC DNA]</scope>
    <source>
        <strain evidence="3">GI5</strain>
    </source>
</reference>
<evidence type="ECO:0000313" key="2">
    <source>
        <dbReference type="EMBL" id="AUM13112.1"/>
    </source>
</evidence>
<feature type="compositionally biased region" description="Pro residues" evidence="1">
    <location>
        <begin position="431"/>
        <end position="443"/>
    </location>
</feature>
<feature type="compositionally biased region" description="Pro residues" evidence="1">
    <location>
        <begin position="455"/>
        <end position="465"/>
    </location>
</feature>
<evidence type="ECO:0000256" key="1">
    <source>
        <dbReference type="SAM" id="MobiDB-lite"/>
    </source>
</evidence>
<accession>A0A2K9LLF1</accession>